<protein>
    <submittedName>
        <fullName evidence="3">Uncharacterized protein</fullName>
    </submittedName>
</protein>
<feature type="compositionally biased region" description="Polar residues" evidence="1">
    <location>
        <begin position="288"/>
        <end position="298"/>
    </location>
</feature>
<evidence type="ECO:0000256" key="2">
    <source>
        <dbReference type="SAM" id="SignalP"/>
    </source>
</evidence>
<feature type="compositionally biased region" description="Polar residues" evidence="1">
    <location>
        <begin position="195"/>
        <end position="206"/>
    </location>
</feature>
<accession>A0A8H5LT34</accession>
<name>A0A8H5LT34_9AGAR</name>
<evidence type="ECO:0000313" key="4">
    <source>
        <dbReference type="Proteomes" id="UP000559256"/>
    </source>
</evidence>
<feature type="region of interest" description="Disordered" evidence="1">
    <location>
        <begin position="321"/>
        <end position="415"/>
    </location>
</feature>
<feature type="region of interest" description="Disordered" evidence="1">
    <location>
        <begin position="123"/>
        <end position="223"/>
    </location>
</feature>
<gene>
    <name evidence="3" type="ORF">D9758_002288</name>
</gene>
<feature type="compositionally biased region" description="Basic residues" evidence="1">
    <location>
        <begin position="369"/>
        <end position="380"/>
    </location>
</feature>
<dbReference type="OrthoDB" id="2976199at2759"/>
<reference evidence="3 4" key="1">
    <citation type="journal article" date="2020" name="ISME J.">
        <title>Uncovering the hidden diversity of litter-decomposition mechanisms in mushroom-forming fungi.</title>
        <authorList>
            <person name="Floudas D."/>
            <person name="Bentzer J."/>
            <person name="Ahren D."/>
            <person name="Johansson T."/>
            <person name="Persson P."/>
            <person name="Tunlid A."/>
        </authorList>
    </citation>
    <scope>NUCLEOTIDE SEQUENCE [LARGE SCALE GENOMIC DNA]</scope>
    <source>
        <strain evidence="3 4">CBS 291.85</strain>
    </source>
</reference>
<feature type="signal peptide" evidence="2">
    <location>
        <begin position="1"/>
        <end position="22"/>
    </location>
</feature>
<sequence>MKIFTALLFLLYLLWFWSSGSGVCSSTSISPLLSFNNPVGSTSSVYLIKACNLFLFPFYLPPSPPLFLFAALPFTMTEYDFSPEAYEAYQKKIKGVERWAAETSRFNGDFASPFAPSLSTARRQLNNDSSTSSSSSDSESGITSYSRKSRPVYPKSLAQWSGPRSRAPPPRPLQLPHPPPASPLGQMPPPARSHTLPNQGYVQTSSPGIPQAQPQYPYPAQRPGPVVYYPAPAPQPVIPQQQQQTYVPPYYVSPVPKRSNTTPSRPLAYQYPYGTPVNSAGASPYPTPVTSPYGSRPTSPRAPGKNWLSRMFGALSIRGRSASPAPMSYNEPAMRHQRSRSLGPTGLRSDRERDRERDRTLSDQAQRSRSTRSARPRHRRHSDESDGERVHRRHRDRGRERERDHHRRARSVDYR</sequence>
<keyword evidence="2" id="KW-0732">Signal</keyword>
<feature type="compositionally biased region" description="Low complexity" evidence="1">
    <location>
        <begin position="129"/>
        <end position="146"/>
    </location>
</feature>
<dbReference type="AlphaFoldDB" id="A0A8H5LT34"/>
<comment type="caution">
    <text evidence="3">The sequence shown here is derived from an EMBL/GenBank/DDBJ whole genome shotgun (WGS) entry which is preliminary data.</text>
</comment>
<dbReference type="Proteomes" id="UP000559256">
    <property type="component" value="Unassembled WGS sequence"/>
</dbReference>
<evidence type="ECO:0000313" key="3">
    <source>
        <dbReference type="EMBL" id="KAF5368379.1"/>
    </source>
</evidence>
<feature type="compositionally biased region" description="Pro residues" evidence="1">
    <location>
        <begin position="166"/>
        <end position="191"/>
    </location>
</feature>
<dbReference type="EMBL" id="JAACJM010000015">
    <property type="protein sequence ID" value="KAF5368379.1"/>
    <property type="molecule type" value="Genomic_DNA"/>
</dbReference>
<keyword evidence="4" id="KW-1185">Reference proteome</keyword>
<proteinExistence type="predicted"/>
<feature type="compositionally biased region" description="Basic and acidic residues" evidence="1">
    <location>
        <begin position="348"/>
        <end position="361"/>
    </location>
</feature>
<organism evidence="3 4">
    <name type="scientific">Tetrapyrgos nigripes</name>
    <dbReference type="NCBI Taxonomy" id="182062"/>
    <lineage>
        <taxon>Eukaryota</taxon>
        <taxon>Fungi</taxon>
        <taxon>Dikarya</taxon>
        <taxon>Basidiomycota</taxon>
        <taxon>Agaricomycotina</taxon>
        <taxon>Agaricomycetes</taxon>
        <taxon>Agaricomycetidae</taxon>
        <taxon>Agaricales</taxon>
        <taxon>Marasmiineae</taxon>
        <taxon>Marasmiaceae</taxon>
        <taxon>Tetrapyrgos</taxon>
    </lineage>
</organism>
<feature type="region of interest" description="Disordered" evidence="1">
    <location>
        <begin position="282"/>
        <end position="306"/>
    </location>
</feature>
<feature type="chain" id="PRO_5034378218" evidence="2">
    <location>
        <begin position="23"/>
        <end position="415"/>
    </location>
</feature>
<evidence type="ECO:0000256" key="1">
    <source>
        <dbReference type="SAM" id="MobiDB-lite"/>
    </source>
</evidence>